<keyword evidence="10" id="KW-0675">Receptor</keyword>
<dbReference type="Gene3D" id="2.60.40.10">
    <property type="entry name" value="Immunoglobulins"/>
    <property type="match status" value="2"/>
</dbReference>
<name>Q9IB05_9TELE</name>
<evidence type="ECO:0000256" key="1">
    <source>
        <dbReference type="ARBA" id="ARBA00004236"/>
    </source>
</evidence>
<protein>
    <submittedName>
        <fullName evidence="10">Immune-type receptor 5</fullName>
    </submittedName>
</protein>
<dbReference type="GO" id="GO:0002376">
    <property type="term" value="P:immune system process"/>
    <property type="evidence" value="ECO:0007669"/>
    <property type="project" value="UniProtKB-KW"/>
</dbReference>
<dbReference type="Pfam" id="PF07686">
    <property type="entry name" value="V-set"/>
    <property type="match status" value="1"/>
</dbReference>
<dbReference type="InterPro" id="IPR036179">
    <property type="entry name" value="Ig-like_dom_sf"/>
</dbReference>
<evidence type="ECO:0000259" key="9">
    <source>
        <dbReference type="PROSITE" id="PS50835"/>
    </source>
</evidence>
<keyword evidence="7" id="KW-0325">Glycoprotein</keyword>
<dbReference type="PROSITE" id="PS50835">
    <property type="entry name" value="IG_LIKE"/>
    <property type="match status" value="1"/>
</dbReference>
<dbReference type="AlphaFoldDB" id="Q9IB05"/>
<dbReference type="InterPro" id="IPR013783">
    <property type="entry name" value="Ig-like_fold"/>
</dbReference>
<accession>Q9IB05</accession>
<sequence>MRPLHSLFFLMCLFLGNIARMDNVTSVPVRQDTCFLSADVGDSVTIKCFYEETSSTILSWYRQAIGQKPNRMSNFYLFGQEAYFVGSFRNNKRLKLATENPQHHLTISDLRVSDSATYYCVGSNFFEFEFHDGTSVSVKGSGWNVPVSIHQSAPGTVQSENPTILNCTVHAGTRDEEHGVYWFRNSGGSPPALIYTSGGNKNKSEMKTNACFYDSFVQNRNGSRTGTSDCAVASCGRIVFGDRTKVEFEDEKASQVAVNFLVGASAFSTFLVVCLSFSVCLMSNRPSCHCEESDQRLLLQSRSKVCPDTDGPGVFEKMKRDNTWTECLYFNVKQ</sequence>
<evidence type="ECO:0000256" key="3">
    <source>
        <dbReference type="ARBA" id="ARBA00022729"/>
    </source>
</evidence>
<evidence type="ECO:0000256" key="4">
    <source>
        <dbReference type="ARBA" id="ARBA00022859"/>
    </source>
</evidence>
<dbReference type="InterPro" id="IPR007110">
    <property type="entry name" value="Ig-like_dom"/>
</dbReference>
<keyword evidence="6" id="KW-1015">Disulfide bond</keyword>
<keyword evidence="5" id="KW-0472">Membrane</keyword>
<proteinExistence type="predicted"/>
<evidence type="ECO:0000313" key="10">
    <source>
        <dbReference type="EMBL" id="AAF28779.1"/>
    </source>
</evidence>
<dbReference type="InterPro" id="IPR052051">
    <property type="entry name" value="TCR_complex_component"/>
</dbReference>
<evidence type="ECO:0000256" key="8">
    <source>
        <dbReference type="SAM" id="SignalP"/>
    </source>
</evidence>
<evidence type="ECO:0000256" key="7">
    <source>
        <dbReference type="ARBA" id="ARBA00023180"/>
    </source>
</evidence>
<feature type="signal peptide" evidence="8">
    <location>
        <begin position="1"/>
        <end position="19"/>
    </location>
</feature>
<evidence type="ECO:0000256" key="2">
    <source>
        <dbReference type="ARBA" id="ARBA00022475"/>
    </source>
</evidence>
<dbReference type="SMART" id="SM00406">
    <property type="entry name" value="IGv"/>
    <property type="match status" value="1"/>
</dbReference>
<keyword evidence="4" id="KW-0391">Immunity</keyword>
<dbReference type="GO" id="GO:0005886">
    <property type="term" value="C:plasma membrane"/>
    <property type="evidence" value="ECO:0007669"/>
    <property type="project" value="UniProtKB-SubCell"/>
</dbReference>
<keyword evidence="3 8" id="KW-0732">Signal</keyword>
<dbReference type="InterPro" id="IPR003599">
    <property type="entry name" value="Ig_sub"/>
</dbReference>
<comment type="subcellular location">
    <subcellularLocation>
        <location evidence="1">Cell membrane</location>
    </subcellularLocation>
</comment>
<dbReference type="SUPFAM" id="SSF48726">
    <property type="entry name" value="Immunoglobulin"/>
    <property type="match status" value="2"/>
</dbReference>
<organism evidence="10">
    <name type="scientific">Sphoeroides nephelus</name>
    <name type="common">southern puffer</name>
    <dbReference type="NCBI Taxonomy" id="39110"/>
    <lineage>
        <taxon>Eukaryota</taxon>
        <taxon>Metazoa</taxon>
        <taxon>Chordata</taxon>
        <taxon>Craniata</taxon>
        <taxon>Vertebrata</taxon>
        <taxon>Euteleostomi</taxon>
        <taxon>Actinopterygii</taxon>
        <taxon>Neopterygii</taxon>
        <taxon>Teleostei</taxon>
        <taxon>Neoteleostei</taxon>
        <taxon>Acanthomorphata</taxon>
        <taxon>Eupercaria</taxon>
        <taxon>Tetraodontiformes</taxon>
        <taxon>Tetradontoidea</taxon>
        <taxon>Tetraodontidae</taxon>
        <taxon>Sphoeroides</taxon>
    </lineage>
</organism>
<dbReference type="SMART" id="SM00409">
    <property type="entry name" value="IG"/>
    <property type="match status" value="1"/>
</dbReference>
<evidence type="ECO:0000256" key="5">
    <source>
        <dbReference type="ARBA" id="ARBA00023136"/>
    </source>
</evidence>
<dbReference type="PANTHER" id="PTHR19433">
    <property type="entry name" value="T-CELL RECEPTOR ALPHA CHAIN V REGION-RELATED"/>
    <property type="match status" value="1"/>
</dbReference>
<feature type="domain" description="Ig-like" evidence="9">
    <location>
        <begin position="41"/>
        <end position="137"/>
    </location>
</feature>
<dbReference type="PANTHER" id="PTHR19433:SF127">
    <property type="entry name" value="NITR9"/>
    <property type="match status" value="1"/>
</dbReference>
<evidence type="ECO:0000256" key="6">
    <source>
        <dbReference type="ARBA" id="ARBA00023157"/>
    </source>
</evidence>
<reference evidence="10" key="1">
    <citation type="journal article" date="1999" name="Proc. Natl. Acad. Sci. U.S.A.">
        <title>A novel multigene family encodes diversified variable regions.</title>
        <authorList>
            <person name="Strong S.J."/>
            <person name="Mueller M.G."/>
            <person name="Litman R.T."/>
            <person name="Hawke N.A."/>
            <person name="Haire R.N."/>
            <person name="Miracle A.L."/>
            <person name="Rast J.P."/>
            <person name="Amemiya C.T."/>
            <person name="Litman G.W."/>
        </authorList>
    </citation>
    <scope>NUCLEOTIDE SEQUENCE</scope>
</reference>
<feature type="chain" id="PRO_5004331409" evidence="8">
    <location>
        <begin position="20"/>
        <end position="334"/>
    </location>
</feature>
<dbReference type="GO" id="GO:0009617">
    <property type="term" value="P:response to bacterium"/>
    <property type="evidence" value="ECO:0007669"/>
    <property type="project" value="TreeGrafter"/>
</dbReference>
<dbReference type="EMBL" id="AF094698">
    <property type="protein sequence ID" value="AAF28779.1"/>
    <property type="molecule type" value="Genomic_DNA"/>
</dbReference>
<dbReference type="InterPro" id="IPR013106">
    <property type="entry name" value="Ig_V-set"/>
</dbReference>
<keyword evidence="2" id="KW-1003">Cell membrane</keyword>